<accession>A0ACB7S2H6</accession>
<sequence>MVKIIDWDKFRKNRDQKQQEPIQGIREWNKDILADVEKATMDIEWTDWQTSDSGKGSADREPCEITCIDSRLAHLIQAKKLMQQRLSKQKYNKKLRRRIPELNKEIETQCNRICEQKW</sequence>
<evidence type="ECO:0000313" key="1">
    <source>
        <dbReference type="EMBL" id="KAH6928131.1"/>
    </source>
</evidence>
<evidence type="ECO:0000313" key="2">
    <source>
        <dbReference type="Proteomes" id="UP000821845"/>
    </source>
</evidence>
<organism evidence="1 2">
    <name type="scientific">Hyalomma asiaticum</name>
    <name type="common">Tick</name>
    <dbReference type="NCBI Taxonomy" id="266040"/>
    <lineage>
        <taxon>Eukaryota</taxon>
        <taxon>Metazoa</taxon>
        <taxon>Ecdysozoa</taxon>
        <taxon>Arthropoda</taxon>
        <taxon>Chelicerata</taxon>
        <taxon>Arachnida</taxon>
        <taxon>Acari</taxon>
        <taxon>Parasitiformes</taxon>
        <taxon>Ixodida</taxon>
        <taxon>Ixodoidea</taxon>
        <taxon>Ixodidae</taxon>
        <taxon>Hyalomminae</taxon>
        <taxon>Hyalomma</taxon>
    </lineage>
</organism>
<reference evidence="1" key="1">
    <citation type="submission" date="2020-05" db="EMBL/GenBank/DDBJ databases">
        <title>Large-scale comparative analyses of tick genomes elucidate their genetic diversity and vector capacities.</title>
        <authorList>
            <person name="Jia N."/>
            <person name="Wang J."/>
            <person name="Shi W."/>
            <person name="Du L."/>
            <person name="Sun Y."/>
            <person name="Zhan W."/>
            <person name="Jiang J."/>
            <person name="Wang Q."/>
            <person name="Zhang B."/>
            <person name="Ji P."/>
            <person name="Sakyi L.B."/>
            <person name="Cui X."/>
            <person name="Yuan T."/>
            <person name="Jiang B."/>
            <person name="Yang W."/>
            <person name="Lam T.T.-Y."/>
            <person name="Chang Q."/>
            <person name="Ding S."/>
            <person name="Wang X."/>
            <person name="Zhu J."/>
            <person name="Ruan X."/>
            <person name="Zhao L."/>
            <person name="Wei J."/>
            <person name="Que T."/>
            <person name="Du C."/>
            <person name="Cheng J."/>
            <person name="Dai P."/>
            <person name="Han X."/>
            <person name="Huang E."/>
            <person name="Gao Y."/>
            <person name="Liu J."/>
            <person name="Shao H."/>
            <person name="Ye R."/>
            <person name="Li L."/>
            <person name="Wei W."/>
            <person name="Wang X."/>
            <person name="Wang C."/>
            <person name="Yang T."/>
            <person name="Huo Q."/>
            <person name="Li W."/>
            <person name="Guo W."/>
            <person name="Chen H."/>
            <person name="Zhou L."/>
            <person name="Ni X."/>
            <person name="Tian J."/>
            <person name="Zhou Y."/>
            <person name="Sheng Y."/>
            <person name="Liu T."/>
            <person name="Pan Y."/>
            <person name="Xia L."/>
            <person name="Li J."/>
            <person name="Zhao F."/>
            <person name="Cao W."/>
        </authorList>
    </citation>
    <scope>NUCLEOTIDE SEQUENCE</scope>
    <source>
        <strain evidence="1">Hyas-2018</strain>
    </source>
</reference>
<keyword evidence="2" id="KW-1185">Reference proteome</keyword>
<dbReference type="EMBL" id="CM023486">
    <property type="protein sequence ID" value="KAH6928131.1"/>
    <property type="molecule type" value="Genomic_DNA"/>
</dbReference>
<proteinExistence type="predicted"/>
<dbReference type="Proteomes" id="UP000821845">
    <property type="component" value="Chromosome 6"/>
</dbReference>
<comment type="caution">
    <text evidence="1">The sequence shown here is derived from an EMBL/GenBank/DDBJ whole genome shotgun (WGS) entry which is preliminary data.</text>
</comment>
<name>A0ACB7S2H6_HYAAI</name>
<protein>
    <submittedName>
        <fullName evidence="1">Uncharacterized protein</fullName>
    </submittedName>
</protein>
<gene>
    <name evidence="1" type="ORF">HPB50_012122</name>
</gene>